<reference evidence="1" key="1">
    <citation type="submission" date="2017-02" db="EMBL/GenBank/DDBJ databases">
        <authorList>
            <person name="Regsiter A."/>
            <person name="William W."/>
        </authorList>
    </citation>
    <scope>NUCLEOTIDE SEQUENCE</scope>
    <source>
        <strain evidence="1">BdmA 4</strain>
    </source>
</reference>
<gene>
    <name evidence="1" type="ORF">SPIRO4BDMA_40672</name>
</gene>
<proteinExistence type="predicted"/>
<evidence type="ECO:0000313" key="1">
    <source>
        <dbReference type="EMBL" id="SLM18100.1"/>
    </source>
</evidence>
<organism evidence="1">
    <name type="scientific">uncultured spirochete</name>
    <dbReference type="NCBI Taxonomy" id="156406"/>
    <lineage>
        <taxon>Bacteria</taxon>
        <taxon>Pseudomonadati</taxon>
        <taxon>Spirochaetota</taxon>
        <taxon>Spirochaetia</taxon>
        <taxon>Spirochaetales</taxon>
        <taxon>environmental samples</taxon>
    </lineage>
</organism>
<dbReference type="EMBL" id="FWDO01000004">
    <property type="protein sequence ID" value="SLM18100.1"/>
    <property type="molecule type" value="Genomic_DNA"/>
</dbReference>
<dbReference type="AlphaFoldDB" id="A0A3P3XP98"/>
<accession>A0A3P3XP98</accession>
<protein>
    <submittedName>
        <fullName evidence="1">Uncharacterized protein</fullName>
    </submittedName>
</protein>
<name>A0A3P3XP98_9SPIR</name>
<sequence length="285" mass="33615">MIERKKICITVKTYPTLSAKYGELVCTAGLLEDGSWMRIYPLPFRMLEYDKRYKKYQWIEADVERNLADARVESHKIFNIDTLKTLDTIGTEHEWSRRNALVFKSQKVFTNLAELIAVSRAIDISLAIFKPSRVLDFIWEEVEREWPKEKLEALKAKASQLSLFQSPEEIAHELQIVRKLPYKFSYVFEDDSGKRSTLMTEDWEVGMLYWKCLKAAHGDETQALEKVRQKCFARFVRDRDLYFFMGTTKEYHGWALNPFIIVGLYYPPRKTQPEFVFDRGTDYAP</sequence>